<evidence type="ECO:0000256" key="3">
    <source>
        <dbReference type="ARBA" id="ARBA00022475"/>
    </source>
</evidence>
<reference evidence="8" key="1">
    <citation type="submission" date="2016-10" db="EMBL/GenBank/DDBJ databases">
        <authorList>
            <person name="Varghese N."/>
            <person name="Submissions S."/>
        </authorList>
    </citation>
    <scope>NUCLEOTIDE SEQUENCE [LARGE SCALE GENOMIC DNA]</scope>
    <source>
        <strain evidence="8">DSM 22703</strain>
    </source>
</reference>
<keyword evidence="6" id="KW-0472">Membrane</keyword>
<dbReference type="PIRSF" id="PIRSF019239">
    <property type="entry name" value="MrpE"/>
    <property type="match status" value="1"/>
</dbReference>
<evidence type="ECO:0000313" key="8">
    <source>
        <dbReference type="Proteomes" id="UP000198756"/>
    </source>
</evidence>
<evidence type="ECO:0000256" key="4">
    <source>
        <dbReference type="ARBA" id="ARBA00022692"/>
    </source>
</evidence>
<dbReference type="RefSeq" id="WP_092729421.1">
    <property type="nucleotide sequence ID" value="NZ_FMXE01000009.1"/>
</dbReference>
<comment type="subcellular location">
    <subcellularLocation>
        <location evidence="1">Cell membrane</location>
        <topology evidence="1">Multi-pass membrane protein</topology>
    </subcellularLocation>
</comment>
<dbReference type="Pfam" id="PF01899">
    <property type="entry name" value="MNHE"/>
    <property type="match status" value="1"/>
</dbReference>
<dbReference type="EMBL" id="FMXE01000009">
    <property type="protein sequence ID" value="SDA66743.1"/>
    <property type="molecule type" value="Genomic_DNA"/>
</dbReference>
<name>A0A1G5X8H2_9BACT</name>
<evidence type="ECO:0000256" key="5">
    <source>
        <dbReference type="ARBA" id="ARBA00022989"/>
    </source>
</evidence>
<dbReference type="AlphaFoldDB" id="A0A1G5X8H2"/>
<keyword evidence="3" id="KW-1003">Cell membrane</keyword>
<keyword evidence="5" id="KW-1133">Transmembrane helix</keyword>
<dbReference type="GO" id="GO:0005886">
    <property type="term" value="C:plasma membrane"/>
    <property type="evidence" value="ECO:0007669"/>
    <property type="project" value="UniProtKB-SubCell"/>
</dbReference>
<evidence type="ECO:0000256" key="2">
    <source>
        <dbReference type="ARBA" id="ARBA00006228"/>
    </source>
</evidence>
<evidence type="ECO:0000256" key="1">
    <source>
        <dbReference type="ARBA" id="ARBA00004651"/>
    </source>
</evidence>
<dbReference type="PANTHER" id="PTHR34584">
    <property type="entry name" value="NA(+)/H(+) ANTIPORTER SUBUNIT E1"/>
    <property type="match status" value="1"/>
</dbReference>
<dbReference type="PANTHER" id="PTHR34584:SF1">
    <property type="entry name" value="NA(+)_H(+) ANTIPORTER SUBUNIT E1"/>
    <property type="match status" value="1"/>
</dbReference>
<evidence type="ECO:0000313" key="7">
    <source>
        <dbReference type="EMBL" id="SDA66743.1"/>
    </source>
</evidence>
<dbReference type="Proteomes" id="UP000198756">
    <property type="component" value="Unassembled WGS sequence"/>
</dbReference>
<keyword evidence="4" id="KW-0812">Transmembrane</keyword>
<gene>
    <name evidence="7" type="ORF">SAMN03080617_01600</name>
</gene>
<organism evidence="7 8">
    <name type="scientific">Algoriphagus alkaliphilus</name>
    <dbReference type="NCBI Taxonomy" id="279824"/>
    <lineage>
        <taxon>Bacteria</taxon>
        <taxon>Pseudomonadati</taxon>
        <taxon>Bacteroidota</taxon>
        <taxon>Cytophagia</taxon>
        <taxon>Cytophagales</taxon>
        <taxon>Cyclobacteriaceae</taxon>
        <taxon>Algoriphagus</taxon>
    </lineage>
</organism>
<dbReference type="OrthoDB" id="9800498at2"/>
<protein>
    <submittedName>
        <fullName evidence="7">Multicomponent Na+:H+ antiporter subunit E</fullName>
    </submittedName>
</protein>
<dbReference type="STRING" id="279824.SAMN03080617_01600"/>
<dbReference type="GO" id="GO:0008324">
    <property type="term" value="F:monoatomic cation transmembrane transporter activity"/>
    <property type="evidence" value="ECO:0007669"/>
    <property type="project" value="InterPro"/>
</dbReference>
<proteinExistence type="inferred from homology"/>
<comment type="similarity">
    <text evidence="2">Belongs to the CPA3 antiporters (TC 2.A.63) subunit E family.</text>
</comment>
<dbReference type="InterPro" id="IPR002758">
    <property type="entry name" value="Cation_antiport_E"/>
</dbReference>
<sequence length="158" mass="18098">MRTPFLMNLLLTFVWLALSGNFSLANTLFGFLMSFAIMWIISLNSENRKYFRIAPKTIGFVFFFLAELTKANIQVAIEVMTPKSTMKPGIVRYPLEAKSDFEITLLANLISLTPGTCSLDVSTDRKVLYIHAMYIGDKEKFIRDIQNGFERRLLAILR</sequence>
<keyword evidence="8" id="KW-1185">Reference proteome</keyword>
<accession>A0A1G5X8H2</accession>
<evidence type="ECO:0000256" key="6">
    <source>
        <dbReference type="ARBA" id="ARBA00023136"/>
    </source>
</evidence>